<feature type="domain" description="Endonuclease/exonuclease/phosphatase" evidence="2">
    <location>
        <begin position="35"/>
        <end position="274"/>
    </location>
</feature>
<keyword evidence="3" id="KW-0378">Hydrolase</keyword>
<sequence>MRILMRVVAAVGLALCSVIPAAAQAGRSDGDLRVMSFNVRYANENDGANSWSKRRDVFVDTIRKAHPDIFGTQELLQKQGDYIVDHLPQYGWFGVDRRGAHEDEHMGLFYDRERLTLVDLGNFWLSDTPDVVGSNSWGTPLPRMVTWGLFEDKETGKRFYLYNTHFPYKAEDEPAREKAAAVIVKRIAALPAEVPVIVTGDFNTTPDSRAHATLTGGLADVREEVSDPAGSAETFHNFTGKADRRIDWILERGFTPLHFATDTYHRDGHYPSDHFPVIADLRFD</sequence>
<dbReference type="EMBL" id="CP135076">
    <property type="protein sequence ID" value="WNO54263.1"/>
    <property type="molecule type" value="Genomic_DNA"/>
</dbReference>
<dbReference type="Proteomes" id="UP001302249">
    <property type="component" value="Chromosome"/>
</dbReference>
<evidence type="ECO:0000313" key="4">
    <source>
        <dbReference type="Proteomes" id="UP001302249"/>
    </source>
</evidence>
<keyword evidence="1" id="KW-0732">Signal</keyword>
<keyword evidence="3" id="KW-0540">Nuclease</keyword>
<proteinExistence type="predicted"/>
<dbReference type="Pfam" id="PF03372">
    <property type="entry name" value="Exo_endo_phos"/>
    <property type="match status" value="1"/>
</dbReference>
<dbReference type="SUPFAM" id="SSF56219">
    <property type="entry name" value="DNase I-like"/>
    <property type="match status" value="1"/>
</dbReference>
<evidence type="ECO:0000313" key="3">
    <source>
        <dbReference type="EMBL" id="WNO54263.1"/>
    </source>
</evidence>
<keyword evidence="3" id="KW-0255">Endonuclease</keyword>
<name>A0ABZ0BBP2_9SPHN</name>
<dbReference type="GO" id="GO:0004519">
    <property type="term" value="F:endonuclease activity"/>
    <property type="evidence" value="ECO:0007669"/>
    <property type="project" value="UniProtKB-KW"/>
</dbReference>
<dbReference type="Gene3D" id="3.60.10.10">
    <property type="entry name" value="Endonuclease/exonuclease/phosphatase"/>
    <property type="match status" value="1"/>
</dbReference>
<dbReference type="PANTHER" id="PTHR12121">
    <property type="entry name" value="CARBON CATABOLITE REPRESSOR PROTEIN 4"/>
    <property type="match status" value="1"/>
</dbReference>
<protein>
    <submittedName>
        <fullName evidence="3">Endonuclease/exonuclease/phosphatase family protein</fullName>
    </submittedName>
</protein>
<gene>
    <name evidence="3" type="ORF">RPR59_03090</name>
</gene>
<dbReference type="InterPro" id="IPR050410">
    <property type="entry name" value="CCR4/nocturin_mRNA_transcr"/>
</dbReference>
<dbReference type="PANTHER" id="PTHR12121:SF36">
    <property type="entry name" value="ENDONUCLEASE_EXONUCLEASE_PHOSPHATASE DOMAIN-CONTAINING PROTEIN"/>
    <property type="match status" value="1"/>
</dbReference>
<feature type="chain" id="PRO_5045898615" evidence="1">
    <location>
        <begin position="26"/>
        <end position="284"/>
    </location>
</feature>
<evidence type="ECO:0000259" key="2">
    <source>
        <dbReference type="Pfam" id="PF03372"/>
    </source>
</evidence>
<dbReference type="CDD" id="cd09083">
    <property type="entry name" value="EEP-1"/>
    <property type="match status" value="1"/>
</dbReference>
<dbReference type="InterPro" id="IPR036691">
    <property type="entry name" value="Endo/exonu/phosph_ase_sf"/>
</dbReference>
<dbReference type="InterPro" id="IPR005135">
    <property type="entry name" value="Endo/exonuclease/phosphatase"/>
</dbReference>
<organism evidence="3 4">
    <name type="scientific">Stakelama saccharophila</name>
    <dbReference type="NCBI Taxonomy" id="3075605"/>
    <lineage>
        <taxon>Bacteria</taxon>
        <taxon>Pseudomonadati</taxon>
        <taxon>Pseudomonadota</taxon>
        <taxon>Alphaproteobacteria</taxon>
        <taxon>Sphingomonadales</taxon>
        <taxon>Sphingomonadaceae</taxon>
        <taxon>Stakelama</taxon>
    </lineage>
</organism>
<reference evidence="3 4" key="1">
    <citation type="submission" date="2023-09" db="EMBL/GenBank/DDBJ databases">
        <authorList>
            <person name="Rey-Velasco X."/>
        </authorList>
    </citation>
    <scope>NUCLEOTIDE SEQUENCE [LARGE SCALE GENOMIC DNA]</scope>
    <source>
        <strain evidence="3 4">W311</strain>
    </source>
</reference>
<dbReference type="RefSeq" id="WP_313916558.1">
    <property type="nucleotide sequence ID" value="NZ_CP135076.1"/>
</dbReference>
<feature type="signal peptide" evidence="1">
    <location>
        <begin position="1"/>
        <end position="25"/>
    </location>
</feature>
<evidence type="ECO:0000256" key="1">
    <source>
        <dbReference type="SAM" id="SignalP"/>
    </source>
</evidence>
<keyword evidence="4" id="KW-1185">Reference proteome</keyword>
<accession>A0ABZ0BBP2</accession>